<feature type="transmembrane region" description="Helical" evidence="6">
    <location>
        <begin position="106"/>
        <end position="130"/>
    </location>
</feature>
<name>A0A248JV71_9PROT</name>
<feature type="region of interest" description="Disordered" evidence="5">
    <location>
        <begin position="191"/>
        <end position="232"/>
    </location>
</feature>
<evidence type="ECO:0000313" key="8">
    <source>
        <dbReference type="Proteomes" id="UP000197153"/>
    </source>
</evidence>
<sequence length="232" mass="25125">MDINGLNPLDIAVVVIVVLSALLAFARGFVREVLSIGAWVGAALVTLYAFPLVKPFVRAHIERQMIADGVAIITLFVAALLVLQMICHTLAGRVSDSALSAIDRSLGFGFGVVRGAVLVSLGYMLMGYIWPDNKPDWLRDARTRPALEAGADMLRTLAPSDLRHEGEGRIDAARMEAERALAAKQDLERLQTPAITPAVNAGAKPGEQGYNDRERTGLDQLIENSVDKRKPE</sequence>
<evidence type="ECO:0000256" key="4">
    <source>
        <dbReference type="ARBA" id="ARBA00023136"/>
    </source>
</evidence>
<accession>A0A248JV71</accession>
<dbReference type="PANTHER" id="PTHR36926:SF1">
    <property type="entry name" value="COLICIN V PRODUCTION PROTEIN"/>
    <property type="match status" value="1"/>
</dbReference>
<keyword evidence="4 6" id="KW-0472">Membrane</keyword>
<keyword evidence="2 6" id="KW-0812">Transmembrane</keyword>
<comment type="subcellular location">
    <subcellularLocation>
        <location evidence="1">Membrane</location>
        <topology evidence="1">Multi-pass membrane protein</topology>
    </subcellularLocation>
</comment>
<dbReference type="KEGG" id="nao:Y958_16965"/>
<dbReference type="InterPro" id="IPR052719">
    <property type="entry name" value="CvpA-like"/>
</dbReference>
<evidence type="ECO:0000256" key="6">
    <source>
        <dbReference type="SAM" id="Phobius"/>
    </source>
</evidence>
<dbReference type="AlphaFoldDB" id="A0A248JV71"/>
<dbReference type="InterPro" id="IPR003825">
    <property type="entry name" value="Colicin-V_CvpA"/>
</dbReference>
<feature type="transmembrane region" description="Helical" evidence="6">
    <location>
        <begin position="36"/>
        <end position="53"/>
    </location>
</feature>
<keyword evidence="3 6" id="KW-1133">Transmembrane helix</keyword>
<evidence type="ECO:0000256" key="2">
    <source>
        <dbReference type="ARBA" id="ARBA00022692"/>
    </source>
</evidence>
<gene>
    <name evidence="7" type="ORF">Y958_16965</name>
</gene>
<evidence type="ECO:0000313" key="7">
    <source>
        <dbReference type="EMBL" id="ASG22613.1"/>
    </source>
</evidence>
<dbReference type="Pfam" id="PF02674">
    <property type="entry name" value="Colicin_V"/>
    <property type="match status" value="1"/>
</dbReference>
<evidence type="ECO:0000256" key="5">
    <source>
        <dbReference type="SAM" id="MobiDB-lite"/>
    </source>
</evidence>
<dbReference type="GO" id="GO:0009403">
    <property type="term" value="P:toxin biosynthetic process"/>
    <property type="evidence" value="ECO:0007669"/>
    <property type="project" value="InterPro"/>
</dbReference>
<feature type="transmembrane region" description="Helical" evidence="6">
    <location>
        <begin position="12"/>
        <end position="30"/>
    </location>
</feature>
<organism evidence="7 8">
    <name type="scientific">Nitrospirillum viridazoti CBAmc</name>
    <dbReference type="NCBI Taxonomy" id="1441467"/>
    <lineage>
        <taxon>Bacteria</taxon>
        <taxon>Pseudomonadati</taxon>
        <taxon>Pseudomonadota</taxon>
        <taxon>Alphaproteobacteria</taxon>
        <taxon>Rhodospirillales</taxon>
        <taxon>Azospirillaceae</taxon>
        <taxon>Nitrospirillum</taxon>
        <taxon>Nitrospirillum viridazoti</taxon>
    </lineage>
</organism>
<proteinExistence type="predicted"/>
<protein>
    <submittedName>
        <fullName evidence="7">Colicin V production protein</fullName>
    </submittedName>
</protein>
<evidence type="ECO:0000256" key="3">
    <source>
        <dbReference type="ARBA" id="ARBA00022989"/>
    </source>
</evidence>
<feature type="transmembrane region" description="Helical" evidence="6">
    <location>
        <begin position="65"/>
        <end position="86"/>
    </location>
</feature>
<dbReference type="Proteomes" id="UP000197153">
    <property type="component" value="Chromosome 2"/>
</dbReference>
<dbReference type="RefSeq" id="WP_040850101.1">
    <property type="nucleotide sequence ID" value="NZ_CP022111.1"/>
</dbReference>
<evidence type="ECO:0000256" key="1">
    <source>
        <dbReference type="ARBA" id="ARBA00004141"/>
    </source>
</evidence>
<dbReference type="GO" id="GO:0016020">
    <property type="term" value="C:membrane"/>
    <property type="evidence" value="ECO:0007669"/>
    <property type="project" value="UniProtKB-SubCell"/>
</dbReference>
<dbReference type="PANTHER" id="PTHR36926">
    <property type="entry name" value="COLICIN V PRODUCTION PROTEIN"/>
    <property type="match status" value="1"/>
</dbReference>
<keyword evidence="8" id="KW-1185">Reference proteome</keyword>
<reference evidence="7 8" key="1">
    <citation type="submission" date="2017-06" db="EMBL/GenBank/DDBJ databases">
        <title>Complete genome sequence of Nitrospirillum amazonense strain CBAmC, an endophytic nitrogen-fixing and plant growth-promoting bacterium, isolated from sugarcane.</title>
        <authorList>
            <person name="Schwab S."/>
            <person name="dos Santos Teixeira K.R."/>
            <person name="Simoes Araujo J.L."/>
            <person name="Soares Vidal M."/>
            <person name="Borges de Freitas H.R."/>
            <person name="Rivello Crivelaro A.L."/>
            <person name="Bueno de Camargo Nunes A."/>
            <person name="dos Santos C.M."/>
            <person name="Palmeira da Silva Rosa D."/>
            <person name="da Silva Padilha D."/>
            <person name="da Silva E."/>
            <person name="Araujo Terra L."/>
            <person name="Soares Mendes V."/>
            <person name="Farinelli L."/>
            <person name="Magalhaes Cruz L."/>
            <person name="Baldani J.I."/>
        </authorList>
    </citation>
    <scope>NUCLEOTIDE SEQUENCE [LARGE SCALE GENOMIC DNA]</scope>
    <source>
        <strain evidence="7 8">CBAmC</strain>
    </source>
</reference>
<dbReference type="EMBL" id="CP022111">
    <property type="protein sequence ID" value="ASG22613.1"/>
    <property type="molecule type" value="Genomic_DNA"/>
</dbReference>